<protein>
    <submittedName>
        <fullName evidence="2">Uncharacterized protein</fullName>
    </submittedName>
</protein>
<sequence>MSLPVFAVYRHDADILRARFLRVHLLHVFMAWLRTAMRRAAQARVVSHMQRNRGCRMRSRVLAVWLEAVEAAWHQGQQASKYSIQVLVKRTWAAWHLYLQGTYAVGAAADAMQWARARQQAAHGLRTWRHWAAYRAKMHSLGRLLQATTAARNLAKAWLAWQGHCLRAAALHEAAQLATAHRAARVLQAAFSCWGWQSAHRARVRLAATHLQQGLAARQRARLVYTWAARTQERKAAAHKAMEEQALQQQQQQQQRQQQAQDQKEAAATGHAMRKLLRSCMRSWRAWAQHSAHMAWAVGMITARSRTRMREASLDGLRVNVAVARKVGEAVQHMLTMRHSRTKAHSWRAWRHMAQRMRGLRAACCRVAAELDKDCKETVLQ</sequence>
<dbReference type="Proteomes" id="UP000815325">
    <property type="component" value="Unassembled WGS sequence"/>
</dbReference>
<evidence type="ECO:0000256" key="1">
    <source>
        <dbReference type="SAM" id="MobiDB-lite"/>
    </source>
</evidence>
<evidence type="ECO:0000313" key="2">
    <source>
        <dbReference type="EMBL" id="KAF5840109.1"/>
    </source>
</evidence>
<accession>A0ABQ7GZS2</accession>
<feature type="region of interest" description="Disordered" evidence="1">
    <location>
        <begin position="236"/>
        <end position="269"/>
    </location>
</feature>
<evidence type="ECO:0000313" key="3">
    <source>
        <dbReference type="Proteomes" id="UP000815325"/>
    </source>
</evidence>
<feature type="compositionally biased region" description="Low complexity" evidence="1">
    <location>
        <begin position="245"/>
        <end position="261"/>
    </location>
</feature>
<gene>
    <name evidence="2" type="ORF">DUNSADRAFT_17710</name>
</gene>
<proteinExistence type="predicted"/>
<organism evidence="2 3">
    <name type="scientific">Dunaliella salina</name>
    <name type="common">Green alga</name>
    <name type="synonym">Protococcus salinus</name>
    <dbReference type="NCBI Taxonomy" id="3046"/>
    <lineage>
        <taxon>Eukaryota</taxon>
        <taxon>Viridiplantae</taxon>
        <taxon>Chlorophyta</taxon>
        <taxon>core chlorophytes</taxon>
        <taxon>Chlorophyceae</taxon>
        <taxon>CS clade</taxon>
        <taxon>Chlamydomonadales</taxon>
        <taxon>Dunaliellaceae</taxon>
        <taxon>Dunaliella</taxon>
    </lineage>
</organism>
<keyword evidence="3" id="KW-1185">Reference proteome</keyword>
<name>A0ABQ7GZS2_DUNSA</name>
<comment type="caution">
    <text evidence="2">The sequence shown here is derived from an EMBL/GenBank/DDBJ whole genome shotgun (WGS) entry which is preliminary data.</text>
</comment>
<dbReference type="EMBL" id="MU069523">
    <property type="protein sequence ID" value="KAF5840109.1"/>
    <property type="molecule type" value="Genomic_DNA"/>
</dbReference>
<feature type="non-terminal residue" evidence="2">
    <location>
        <position position="381"/>
    </location>
</feature>
<reference evidence="2" key="1">
    <citation type="submission" date="2017-08" db="EMBL/GenBank/DDBJ databases">
        <authorList>
            <person name="Polle J.E."/>
            <person name="Barry K."/>
            <person name="Cushman J."/>
            <person name="Schmutz J."/>
            <person name="Tran D."/>
            <person name="Hathwaick L.T."/>
            <person name="Yim W.C."/>
            <person name="Jenkins J."/>
            <person name="Mckie-Krisberg Z.M."/>
            <person name="Prochnik S."/>
            <person name="Lindquist E."/>
            <person name="Dockter R.B."/>
            <person name="Adam C."/>
            <person name="Molina H."/>
            <person name="Bunkerborg J."/>
            <person name="Jin E."/>
            <person name="Buchheim M."/>
            <person name="Magnuson J."/>
        </authorList>
    </citation>
    <scope>NUCLEOTIDE SEQUENCE</scope>
    <source>
        <strain evidence="2">CCAP 19/18</strain>
    </source>
</reference>